<keyword evidence="2" id="KW-1185">Reference proteome</keyword>
<evidence type="ECO:0000313" key="2">
    <source>
        <dbReference type="Proteomes" id="UP000238762"/>
    </source>
</evidence>
<sequence length="161" mass="17609">MKKKLVNIERILVSVIACFAIHSYSGNPSAIAASLTSNSTLPASSDRELLLAQSNSQVDWGPFLWDFQIVSKPTIMEVTQKGVLGETIKFLAISFIAEAKSSMLAPIYMADFYDSNGIVLWTTPVGMEPNHGDWQPGARTNCIIILPPNPQKIAAMKISRL</sequence>
<protein>
    <submittedName>
        <fullName evidence="1">Uncharacterized protein</fullName>
    </submittedName>
</protein>
<gene>
    <name evidence="1" type="ORF">C7B64_19665</name>
</gene>
<name>A0A2T1BZ51_9CYAN</name>
<reference evidence="1 2" key="1">
    <citation type="submission" date="2018-02" db="EMBL/GenBank/DDBJ databases">
        <authorList>
            <person name="Cohen D.B."/>
            <person name="Kent A.D."/>
        </authorList>
    </citation>
    <scope>NUCLEOTIDE SEQUENCE [LARGE SCALE GENOMIC DNA]</scope>
    <source>
        <strain evidence="1 2">CCAP 1448/3</strain>
    </source>
</reference>
<dbReference type="EMBL" id="PVWJ01000125">
    <property type="protein sequence ID" value="PSB01187.1"/>
    <property type="molecule type" value="Genomic_DNA"/>
</dbReference>
<evidence type="ECO:0000313" key="1">
    <source>
        <dbReference type="EMBL" id="PSB01187.1"/>
    </source>
</evidence>
<organism evidence="1 2">
    <name type="scientific">Merismopedia glauca CCAP 1448/3</name>
    <dbReference type="NCBI Taxonomy" id="1296344"/>
    <lineage>
        <taxon>Bacteria</taxon>
        <taxon>Bacillati</taxon>
        <taxon>Cyanobacteriota</taxon>
        <taxon>Cyanophyceae</taxon>
        <taxon>Synechococcales</taxon>
        <taxon>Merismopediaceae</taxon>
        <taxon>Merismopedia</taxon>
    </lineage>
</organism>
<dbReference type="RefSeq" id="WP_106290548.1">
    <property type="nucleotide sequence ID" value="NZ_CAWNTC010000158.1"/>
</dbReference>
<accession>A0A2T1BZ51</accession>
<dbReference type="AlphaFoldDB" id="A0A2T1BZ51"/>
<proteinExistence type="predicted"/>
<reference evidence="1 2" key="2">
    <citation type="submission" date="2018-03" db="EMBL/GenBank/DDBJ databases">
        <title>The ancient ancestry and fast evolution of plastids.</title>
        <authorList>
            <person name="Moore K.R."/>
            <person name="Magnabosco C."/>
            <person name="Momper L."/>
            <person name="Gold D.A."/>
            <person name="Bosak T."/>
            <person name="Fournier G.P."/>
        </authorList>
    </citation>
    <scope>NUCLEOTIDE SEQUENCE [LARGE SCALE GENOMIC DNA]</scope>
    <source>
        <strain evidence="1 2">CCAP 1448/3</strain>
    </source>
</reference>
<dbReference type="Proteomes" id="UP000238762">
    <property type="component" value="Unassembled WGS sequence"/>
</dbReference>
<comment type="caution">
    <text evidence="1">The sequence shown here is derived from an EMBL/GenBank/DDBJ whole genome shotgun (WGS) entry which is preliminary data.</text>
</comment>